<keyword evidence="2" id="KW-1185">Reference proteome</keyword>
<dbReference type="RefSeq" id="WP_061537294.1">
    <property type="nucleotide sequence ID" value="NZ_CP013233.1"/>
</dbReference>
<evidence type="ECO:0000313" key="2">
    <source>
        <dbReference type="Proteomes" id="UP000071778"/>
    </source>
</evidence>
<evidence type="ECO:0000313" key="1">
    <source>
        <dbReference type="EMBL" id="AMP10608.1"/>
    </source>
</evidence>
<dbReference type="AlphaFoldDB" id="A0A127QKM7"/>
<dbReference type="PATRIC" id="fig|279058.17.peg.3141"/>
<accession>A0A127QKM7</accession>
<name>A0A127QKM7_9BURK</name>
<sequence>MRSKQGFLPDAVRQGIALFVFLGATLFSNPAWSGWLDTPDSIDLQSVGDDVRFNGTPMSMRYFVSPSSTEEVIAQFKQAWERGHVRGSVVDSKLGSWAVLNQSLGDTHRSVQVRPAPNGGVEGYVALTSPTLTREPQLRVRLPSDLQVVSVMESSDQGRGSQQVTAMSRRSLDGISMSMQNALRSAGWNIKVAKRDANSARLSADKGKQEFDAVLTAAQKGTAVMMNTVFDGKP</sequence>
<proteinExistence type="predicted"/>
<gene>
    <name evidence="1" type="ORF">CAter282_2884</name>
</gene>
<reference evidence="1 2" key="1">
    <citation type="submission" date="2015-11" db="EMBL/GenBank/DDBJ databases">
        <title>Exploring the genomic traits of fungus-feeding bacterial genus Collimonas.</title>
        <authorList>
            <person name="Song C."/>
            <person name="Schmidt R."/>
            <person name="de Jager V."/>
            <person name="Krzyzanowska D."/>
            <person name="Jongedijk E."/>
            <person name="Cankar K."/>
            <person name="Beekwilder J."/>
            <person name="van Veen A."/>
            <person name="de Boer W."/>
            <person name="van Veen J.A."/>
            <person name="Garbeva P."/>
        </authorList>
    </citation>
    <scope>NUCLEOTIDE SEQUENCE [LARGE SCALE GENOMIC DNA]</scope>
    <source>
        <strain evidence="1 2">Ter282</strain>
    </source>
</reference>
<dbReference type="Proteomes" id="UP000071778">
    <property type="component" value="Chromosome"/>
</dbReference>
<protein>
    <submittedName>
        <fullName evidence="1">Uncharacterized protein</fullName>
    </submittedName>
</protein>
<organism evidence="1 2">
    <name type="scientific">Collimonas arenae</name>
    <dbReference type="NCBI Taxonomy" id="279058"/>
    <lineage>
        <taxon>Bacteria</taxon>
        <taxon>Pseudomonadati</taxon>
        <taxon>Pseudomonadota</taxon>
        <taxon>Betaproteobacteria</taxon>
        <taxon>Burkholderiales</taxon>
        <taxon>Oxalobacteraceae</taxon>
        <taxon>Collimonas</taxon>
    </lineage>
</organism>
<dbReference type="EMBL" id="CP013235">
    <property type="protein sequence ID" value="AMP10608.1"/>
    <property type="molecule type" value="Genomic_DNA"/>
</dbReference>